<organism evidence="4 6">
    <name type="scientific">Dracunculus medinensis</name>
    <name type="common">Guinea worm</name>
    <dbReference type="NCBI Taxonomy" id="318479"/>
    <lineage>
        <taxon>Eukaryota</taxon>
        <taxon>Metazoa</taxon>
        <taxon>Ecdysozoa</taxon>
        <taxon>Nematoda</taxon>
        <taxon>Chromadorea</taxon>
        <taxon>Rhabditida</taxon>
        <taxon>Spirurina</taxon>
        <taxon>Dracunculoidea</taxon>
        <taxon>Dracunculidae</taxon>
        <taxon>Dracunculus</taxon>
    </lineage>
</organism>
<accession>A0A0N4U5V2</accession>
<evidence type="ECO:0000313" key="4">
    <source>
        <dbReference type="Proteomes" id="UP000038040"/>
    </source>
</evidence>
<protein>
    <submittedName>
        <fullName evidence="6">C2H2-type domain-containing protein</fullName>
    </submittedName>
</protein>
<feature type="region of interest" description="Disordered" evidence="1">
    <location>
        <begin position="790"/>
        <end position="831"/>
    </location>
</feature>
<evidence type="ECO:0000313" key="3">
    <source>
        <dbReference type="EMBL" id="VDN56644.1"/>
    </source>
</evidence>
<dbReference type="WBParaSite" id="DME_0000225701-mRNA-1">
    <property type="protein sequence ID" value="DME_0000225701-mRNA-1"/>
    <property type="gene ID" value="DME_0000225701"/>
</dbReference>
<dbReference type="EMBL" id="UYYG01001156">
    <property type="protein sequence ID" value="VDN56644.1"/>
    <property type="molecule type" value="Genomic_DNA"/>
</dbReference>
<feature type="region of interest" description="Disordered" evidence="1">
    <location>
        <begin position="1"/>
        <end position="55"/>
    </location>
</feature>
<dbReference type="Proteomes" id="UP000274756">
    <property type="component" value="Unassembled WGS sequence"/>
</dbReference>
<feature type="compositionally biased region" description="Polar residues" evidence="1">
    <location>
        <begin position="21"/>
        <end position="51"/>
    </location>
</feature>
<feature type="region of interest" description="Disordered" evidence="1">
    <location>
        <begin position="914"/>
        <end position="977"/>
    </location>
</feature>
<feature type="compositionally biased region" description="Polar residues" evidence="1">
    <location>
        <begin position="914"/>
        <end position="932"/>
    </location>
</feature>
<reference evidence="6" key="1">
    <citation type="submission" date="2017-02" db="UniProtKB">
        <authorList>
            <consortium name="WormBaseParasite"/>
        </authorList>
    </citation>
    <scope>IDENTIFICATION</scope>
</reference>
<feature type="compositionally biased region" description="Low complexity" evidence="1">
    <location>
        <begin position="945"/>
        <end position="963"/>
    </location>
</feature>
<evidence type="ECO:0000313" key="6">
    <source>
        <dbReference type="WBParaSite" id="DME_0000225701-mRNA-1"/>
    </source>
</evidence>
<proteinExistence type="predicted"/>
<dbReference type="AlphaFoldDB" id="A0A0N4U5V2"/>
<feature type="compositionally biased region" description="Polar residues" evidence="1">
    <location>
        <begin position="396"/>
        <end position="405"/>
    </location>
</feature>
<dbReference type="InterPro" id="IPR013087">
    <property type="entry name" value="Znf_C2H2_type"/>
</dbReference>
<evidence type="ECO:0000256" key="1">
    <source>
        <dbReference type="SAM" id="MobiDB-lite"/>
    </source>
</evidence>
<keyword evidence="5" id="KW-1185">Reference proteome</keyword>
<feature type="domain" description="C2H2-type" evidence="2">
    <location>
        <begin position="500"/>
        <end position="522"/>
    </location>
</feature>
<dbReference type="Proteomes" id="UP000038040">
    <property type="component" value="Unplaced"/>
</dbReference>
<evidence type="ECO:0000313" key="5">
    <source>
        <dbReference type="Proteomes" id="UP000274756"/>
    </source>
</evidence>
<sequence length="1078" mass="117133">MSDTYDEDEDRLMIDDKSDVNDSPANLHTIRPANSNSFSGLANSNQESVASPSVECKSKHRTSDLKMHIKKSQNSFGVNKANTDEYRLDDSSVKLNVGKDSVDGVKEDGEIEDEDERINGAFNIRSLSSQKTLWSSNFESVGDDSEFRIMDNEQNPVVSNYQNGSETHSHHQNLAASRSCQTSKNSVDSMRLKDLKIFSNLSSPFLSNSHSGNDEQENCNARFQSKRIKVEKNDEMAQYSLPSELLAASSTVKSVERSNKSRRKKNKRHYDGECILPIASSSNMCATSSVNIKNENETNRKRKHHMRDKSTCVSVRSVQTCEDDIDVQIGMRYCMEFSVVAKFSNALYFVTNWNGHELCGVLGDGGPVLRPNLFNKRKKTQGNSIADEVGNSNSFEVNNSTSVKNRSLKRHNRSSSACPMNGVNDIKQTGKKNSFNWPTSGSAGELLSMIGENDDEKSQSPIFWLNSGGSDPYDINAPCKENGSHMHIAEVDASTLPFSCPVVGCEYRYDNQAQLTFHYQDHFDKINKRAIFVEPVGTQTELVGIMKDVGTDPMVEDFTEPVAETSPELFVNKDHQPHIDSSANCASQVRLTPMLSNMEQQSINELFKVVERKDEKKKVESNSTTSFSTPKKCIAKSTSKISDISKSRDGLPKLINDAPSSSTALEAMQKMVFDDHPKKESSADKCLSAGASLAVSLLGPESPSKSTSRMMAASPAFSDISDDAPTLEKEVSDKTDDCLLDRVKILMNTKVKSPLGPLSLSVDDEKLGRQSTSVTSESNQKPLYLCSTASSADANSDSSDRQIKGSSINATKTVDSSSKKIDTKDSFPSSTTSGLFPPFIGLDPTVSFPPGLPPPIGLPVSVTSTTTGSTLPSSCHIPFMYNPSYLMNFGLNSAVPQVPTSVASSKHKIHDLKTSANVSSGSKDNSCATRLSPSMIASPGGRSHSVGPASSATAGSASGISKSSLHHQQHASGSLSNSKAISKAGIPFAFPPPNSSTLQVPNDRISASSQAMNLVQQQQAHYFAAHLQQQQQQLQFMQSQMRYGFPIVSGPASMAPMGPLAAQQAYEQFAAMHAASFG</sequence>
<feature type="compositionally biased region" description="Acidic residues" evidence="1">
    <location>
        <begin position="1"/>
        <end position="10"/>
    </location>
</feature>
<gene>
    <name evidence="3" type="ORF">DME_LOCUS6617</name>
</gene>
<name>A0A0N4U5V2_DRAME</name>
<feature type="region of interest" description="Disordered" evidence="1">
    <location>
        <begin position="396"/>
        <end position="423"/>
    </location>
</feature>
<dbReference type="PROSITE" id="PS00028">
    <property type="entry name" value="ZINC_FINGER_C2H2_1"/>
    <property type="match status" value="1"/>
</dbReference>
<dbReference type="OrthoDB" id="5826849at2759"/>
<feature type="compositionally biased region" description="Basic and acidic residues" evidence="1">
    <location>
        <begin position="11"/>
        <end position="20"/>
    </location>
</feature>
<reference evidence="3 5" key="2">
    <citation type="submission" date="2018-11" db="EMBL/GenBank/DDBJ databases">
        <authorList>
            <consortium name="Pathogen Informatics"/>
        </authorList>
    </citation>
    <scope>NUCLEOTIDE SEQUENCE [LARGE SCALE GENOMIC DNA]</scope>
</reference>
<evidence type="ECO:0000259" key="2">
    <source>
        <dbReference type="PROSITE" id="PS00028"/>
    </source>
</evidence>